<reference evidence="10" key="1">
    <citation type="submission" date="2015-03" db="EMBL/GenBank/DDBJ databases">
        <authorList>
            <person name="Nijsse Bart"/>
        </authorList>
    </citation>
    <scope>NUCLEOTIDE SEQUENCE [LARGE SCALE GENOMIC DNA]</scope>
</reference>
<dbReference type="CDD" id="cd06550">
    <property type="entry name" value="TM_ABC_iron-siderophores_like"/>
    <property type="match status" value="1"/>
</dbReference>
<sequence length="345" mass="36695">MLKAVSQPEGATLKLLLLPVVLVVVFFMSFVVGSYPISIETVLAIIAGKFISLPHYWTNDMETVVFKIRLPRIIAAILVGAALSTSGAAYQGMFKNPMVSPGILGVSAGASFGAALAILLSYNIVGIQLGAFIGGILAVMITYFISVWLGRNGDTMLVMILTGIIVGMLFSSFLSLIKYAADPYTKLPTITYWLMGSLASININDVEVASIPIVLGLAAVMLVRWNLNVMSFGEEEASALGVNTGRVRFVVILCATMMTASAVAISGMIGLVGLIVPHLARMLVGPDYKVLLPAAMLLGACFLLLVDNLARTLYAVEIPLGILTSLIGAPFFLYLLINSKKKGWA</sequence>
<protein>
    <submittedName>
        <fullName evidence="9">Vitamin B12 ABC transporter, permease component BtuC</fullName>
    </submittedName>
</protein>
<keyword evidence="7 8" id="KW-0472">Membrane</keyword>
<keyword evidence="3" id="KW-0813">Transport</keyword>
<dbReference type="GO" id="GO:0022857">
    <property type="term" value="F:transmembrane transporter activity"/>
    <property type="evidence" value="ECO:0007669"/>
    <property type="project" value="InterPro"/>
</dbReference>
<dbReference type="RefSeq" id="WP_021167142.1">
    <property type="nucleotide sequence ID" value="NZ_CTRP01000010.1"/>
</dbReference>
<keyword evidence="4" id="KW-1003">Cell membrane</keyword>
<dbReference type="InterPro" id="IPR037294">
    <property type="entry name" value="ABC_BtuC-like"/>
</dbReference>
<accession>A0A0U1KYD2</accession>
<gene>
    <name evidence="9" type="ORF">SpAn4DRAFT_2888</name>
</gene>
<name>A0A0U1KYD2_9FIRM</name>
<feature type="transmembrane region" description="Helical" evidence="8">
    <location>
        <begin position="288"/>
        <end position="306"/>
    </location>
</feature>
<evidence type="ECO:0000256" key="6">
    <source>
        <dbReference type="ARBA" id="ARBA00022989"/>
    </source>
</evidence>
<comment type="similarity">
    <text evidence="2">Belongs to the binding-protein-dependent transport system permease family. FecCD subfamily.</text>
</comment>
<feature type="transmembrane region" description="Helical" evidence="8">
    <location>
        <begin position="156"/>
        <end position="177"/>
    </location>
</feature>
<feature type="transmembrane region" description="Helical" evidence="8">
    <location>
        <begin position="318"/>
        <end position="337"/>
    </location>
</feature>
<dbReference type="Pfam" id="PF01032">
    <property type="entry name" value="FecCD"/>
    <property type="match status" value="1"/>
</dbReference>
<evidence type="ECO:0000313" key="10">
    <source>
        <dbReference type="Proteomes" id="UP000049855"/>
    </source>
</evidence>
<dbReference type="InterPro" id="IPR000522">
    <property type="entry name" value="ABC_transptr_permease_BtuC"/>
</dbReference>
<dbReference type="GO" id="GO:0033214">
    <property type="term" value="P:siderophore-iron import into cell"/>
    <property type="evidence" value="ECO:0007669"/>
    <property type="project" value="TreeGrafter"/>
</dbReference>
<dbReference type="EMBL" id="CTRP01000010">
    <property type="protein sequence ID" value="CQR72428.1"/>
    <property type="molecule type" value="Genomic_DNA"/>
</dbReference>
<evidence type="ECO:0000256" key="1">
    <source>
        <dbReference type="ARBA" id="ARBA00004651"/>
    </source>
</evidence>
<feature type="transmembrane region" description="Helical" evidence="8">
    <location>
        <begin position="129"/>
        <end position="150"/>
    </location>
</feature>
<dbReference type="Proteomes" id="UP000049855">
    <property type="component" value="Unassembled WGS sequence"/>
</dbReference>
<organism evidence="9 10">
    <name type="scientific">Sporomusa ovata</name>
    <dbReference type="NCBI Taxonomy" id="2378"/>
    <lineage>
        <taxon>Bacteria</taxon>
        <taxon>Bacillati</taxon>
        <taxon>Bacillota</taxon>
        <taxon>Negativicutes</taxon>
        <taxon>Selenomonadales</taxon>
        <taxon>Sporomusaceae</taxon>
        <taxon>Sporomusa</taxon>
    </lineage>
</organism>
<dbReference type="GO" id="GO:0005886">
    <property type="term" value="C:plasma membrane"/>
    <property type="evidence" value="ECO:0007669"/>
    <property type="project" value="UniProtKB-SubCell"/>
</dbReference>
<evidence type="ECO:0000256" key="2">
    <source>
        <dbReference type="ARBA" id="ARBA00007935"/>
    </source>
</evidence>
<dbReference type="AlphaFoldDB" id="A0A0U1KYD2"/>
<dbReference type="PANTHER" id="PTHR30472:SF70">
    <property type="entry name" value="MOLYBDATE IMPORT SYSTEM PERMEASE PROTEIN MOLB"/>
    <property type="match status" value="1"/>
</dbReference>
<evidence type="ECO:0000313" key="9">
    <source>
        <dbReference type="EMBL" id="CQR72428.1"/>
    </source>
</evidence>
<dbReference type="SUPFAM" id="SSF81345">
    <property type="entry name" value="ABC transporter involved in vitamin B12 uptake, BtuC"/>
    <property type="match status" value="1"/>
</dbReference>
<evidence type="ECO:0000256" key="5">
    <source>
        <dbReference type="ARBA" id="ARBA00022692"/>
    </source>
</evidence>
<evidence type="ECO:0000256" key="4">
    <source>
        <dbReference type="ARBA" id="ARBA00022475"/>
    </source>
</evidence>
<comment type="subcellular location">
    <subcellularLocation>
        <location evidence="1">Cell membrane</location>
        <topology evidence="1">Multi-pass membrane protein</topology>
    </subcellularLocation>
</comment>
<dbReference type="PANTHER" id="PTHR30472">
    <property type="entry name" value="FERRIC ENTEROBACTIN TRANSPORT SYSTEM PERMEASE PROTEIN"/>
    <property type="match status" value="1"/>
</dbReference>
<feature type="transmembrane region" description="Helical" evidence="8">
    <location>
        <begin position="102"/>
        <end position="122"/>
    </location>
</feature>
<dbReference type="Gene3D" id="1.10.3470.10">
    <property type="entry name" value="ABC transporter involved in vitamin B12 uptake, BtuC"/>
    <property type="match status" value="1"/>
</dbReference>
<feature type="transmembrane region" description="Helical" evidence="8">
    <location>
        <begin position="247"/>
        <end position="276"/>
    </location>
</feature>
<evidence type="ECO:0000256" key="3">
    <source>
        <dbReference type="ARBA" id="ARBA00022448"/>
    </source>
</evidence>
<keyword evidence="6 8" id="KW-1133">Transmembrane helix</keyword>
<keyword evidence="10" id="KW-1185">Reference proteome</keyword>
<keyword evidence="5 8" id="KW-0812">Transmembrane</keyword>
<evidence type="ECO:0000256" key="8">
    <source>
        <dbReference type="SAM" id="Phobius"/>
    </source>
</evidence>
<dbReference type="FunFam" id="1.10.3470.10:FF:000001">
    <property type="entry name" value="Vitamin B12 ABC transporter permease BtuC"/>
    <property type="match status" value="1"/>
</dbReference>
<proteinExistence type="inferred from homology"/>
<feature type="transmembrane region" description="Helical" evidence="8">
    <location>
        <begin position="70"/>
        <end position="90"/>
    </location>
</feature>
<evidence type="ECO:0000256" key="7">
    <source>
        <dbReference type="ARBA" id="ARBA00023136"/>
    </source>
</evidence>
<feature type="transmembrane region" description="Helical" evidence="8">
    <location>
        <begin position="12"/>
        <end position="31"/>
    </location>
</feature>